<keyword evidence="3" id="KW-1185">Reference proteome</keyword>
<dbReference type="EMBL" id="WWCU01000023">
    <property type="protein sequence ID" value="MYN09426.1"/>
    <property type="molecule type" value="Genomic_DNA"/>
</dbReference>
<reference evidence="2 3" key="1">
    <citation type="submission" date="2019-12" db="EMBL/GenBank/DDBJ databases">
        <title>Novel species isolated from a subtropical stream in China.</title>
        <authorList>
            <person name="Lu H."/>
        </authorList>
    </citation>
    <scope>NUCLEOTIDE SEQUENCE [LARGE SCALE GENOMIC DNA]</scope>
    <source>
        <strain evidence="2 3">FT127W</strain>
    </source>
</reference>
<dbReference type="Pfam" id="PF00561">
    <property type="entry name" value="Abhydrolase_1"/>
    <property type="match status" value="1"/>
</dbReference>
<protein>
    <submittedName>
        <fullName evidence="2">Alpha/beta fold hydrolase</fullName>
    </submittedName>
</protein>
<evidence type="ECO:0000313" key="3">
    <source>
        <dbReference type="Proteomes" id="UP000450676"/>
    </source>
</evidence>
<organism evidence="2 3">
    <name type="scientific">Pseudoduganella aquatica</name>
    <dbReference type="NCBI Taxonomy" id="2660641"/>
    <lineage>
        <taxon>Bacteria</taxon>
        <taxon>Pseudomonadati</taxon>
        <taxon>Pseudomonadota</taxon>
        <taxon>Betaproteobacteria</taxon>
        <taxon>Burkholderiales</taxon>
        <taxon>Oxalobacteraceae</taxon>
        <taxon>Telluria group</taxon>
        <taxon>Pseudoduganella</taxon>
    </lineage>
</organism>
<evidence type="ECO:0000259" key="1">
    <source>
        <dbReference type="Pfam" id="PF00561"/>
    </source>
</evidence>
<keyword evidence="2" id="KW-0378">Hydrolase</keyword>
<dbReference type="Proteomes" id="UP000450676">
    <property type="component" value="Unassembled WGS sequence"/>
</dbReference>
<feature type="domain" description="AB hydrolase-1" evidence="1">
    <location>
        <begin position="16"/>
        <end position="236"/>
    </location>
</feature>
<dbReference type="InterPro" id="IPR050228">
    <property type="entry name" value="Carboxylesterase_BioH"/>
</dbReference>
<accession>A0A7X4HDU6</accession>
<dbReference type="InterPro" id="IPR000073">
    <property type="entry name" value="AB_hydrolase_1"/>
</dbReference>
<dbReference type="SUPFAM" id="SSF53474">
    <property type="entry name" value="alpha/beta-Hydrolases"/>
    <property type="match status" value="1"/>
</dbReference>
<dbReference type="PANTHER" id="PTHR43194">
    <property type="entry name" value="HYDROLASE ALPHA/BETA FOLD FAMILY"/>
    <property type="match status" value="1"/>
</dbReference>
<dbReference type="GO" id="GO:0016787">
    <property type="term" value="F:hydrolase activity"/>
    <property type="evidence" value="ECO:0007669"/>
    <property type="project" value="UniProtKB-KW"/>
</dbReference>
<name>A0A7X4HDU6_9BURK</name>
<sequence length="256" mass="28619">MSWVLLRGLMRESRHWGEFPEQFRAAVPGAEIVTPDLPGNGVNWRQRSPASVRGMVEACRADLQARGLRGPYSLLALSLGAMVAVQWQASYPDEVARCVLLNTSMRPFSRFYQRLRWQNYPAIVRQLLLGGARRQEQLALRLTSVAHGGDTRDSELLKRWVDYHNEFPVSRVNALRQLLAAARFHAPQRGQGGAPLLVLAGARDGLVDPLCSQRLARAWGAEFRMHPEAGHDLPLDDGPWVAQQVALWLAGYALAR</sequence>
<dbReference type="AlphaFoldDB" id="A0A7X4HDU6"/>
<dbReference type="Gene3D" id="3.40.50.1820">
    <property type="entry name" value="alpha/beta hydrolase"/>
    <property type="match status" value="1"/>
</dbReference>
<dbReference type="RefSeq" id="WP_161073729.1">
    <property type="nucleotide sequence ID" value="NZ_WWCU01000023.1"/>
</dbReference>
<dbReference type="PANTHER" id="PTHR43194:SF5">
    <property type="entry name" value="PIMELOYL-[ACYL-CARRIER PROTEIN] METHYL ESTER ESTERASE"/>
    <property type="match status" value="1"/>
</dbReference>
<comment type="caution">
    <text evidence="2">The sequence shown here is derived from an EMBL/GenBank/DDBJ whole genome shotgun (WGS) entry which is preliminary data.</text>
</comment>
<evidence type="ECO:0000313" key="2">
    <source>
        <dbReference type="EMBL" id="MYN09426.1"/>
    </source>
</evidence>
<proteinExistence type="predicted"/>
<dbReference type="InterPro" id="IPR029058">
    <property type="entry name" value="AB_hydrolase_fold"/>
</dbReference>
<gene>
    <name evidence="2" type="ORF">GTP77_19060</name>
</gene>